<dbReference type="SMART" id="SM00408">
    <property type="entry name" value="IGc2"/>
    <property type="match status" value="1"/>
</dbReference>
<dbReference type="InterPro" id="IPR013783">
    <property type="entry name" value="Ig-like_fold"/>
</dbReference>
<feature type="non-terminal residue" evidence="7">
    <location>
        <position position="139"/>
    </location>
</feature>
<dbReference type="Proteomes" id="UP000504611">
    <property type="component" value="Unplaced"/>
</dbReference>
<gene>
    <name evidence="7" type="primary">LOC104956062</name>
</gene>
<protein>
    <submittedName>
        <fullName evidence="7">Neural cell adhesion molecule L1-like protein</fullName>
    </submittedName>
</protein>
<dbReference type="OrthoDB" id="2413561at2759"/>
<evidence type="ECO:0000313" key="6">
    <source>
        <dbReference type="Proteomes" id="UP000504611"/>
    </source>
</evidence>
<evidence type="ECO:0000256" key="1">
    <source>
        <dbReference type="ARBA" id="ARBA00022729"/>
    </source>
</evidence>
<evidence type="ECO:0000256" key="3">
    <source>
        <dbReference type="ARBA" id="ARBA00023157"/>
    </source>
</evidence>
<evidence type="ECO:0000313" key="7">
    <source>
        <dbReference type="RefSeq" id="XP_010781804.1"/>
    </source>
</evidence>
<dbReference type="GO" id="GO:0043005">
    <property type="term" value="C:neuron projection"/>
    <property type="evidence" value="ECO:0007669"/>
    <property type="project" value="TreeGrafter"/>
</dbReference>
<evidence type="ECO:0000256" key="4">
    <source>
        <dbReference type="ARBA" id="ARBA00023319"/>
    </source>
</evidence>
<dbReference type="PROSITE" id="PS50835">
    <property type="entry name" value="IG_LIKE"/>
    <property type="match status" value="1"/>
</dbReference>
<sequence length="139" mass="15291">SPAANRKVFDDTIMLHNAKESDSAVYQCEASNKHGTLLSNVNIMIMNLAPMVLTKEGEEYTAVEGKGAMMHCNVFSSPPPTITWSRDDSSESVQGQRFSVHDNGSLEIYGTEKDDMGQYQCFAKNTEGSSALNAMLYVR</sequence>
<dbReference type="RefSeq" id="XP_010781804.1">
    <property type="nucleotide sequence ID" value="XM_010783502.1"/>
</dbReference>
<dbReference type="InterPro" id="IPR003599">
    <property type="entry name" value="Ig_sub"/>
</dbReference>
<keyword evidence="2" id="KW-0677">Repeat</keyword>
<dbReference type="KEGG" id="ncc:104956062"/>
<feature type="domain" description="Ig-like" evidence="5">
    <location>
        <begin position="50"/>
        <end position="137"/>
    </location>
</feature>
<accession>A0A6I9NV54</accession>
<feature type="non-terminal residue" evidence="7">
    <location>
        <position position="1"/>
    </location>
</feature>
<dbReference type="InterPro" id="IPR013098">
    <property type="entry name" value="Ig_I-set"/>
</dbReference>
<dbReference type="SUPFAM" id="SSF48726">
    <property type="entry name" value="Immunoglobulin"/>
    <property type="match status" value="2"/>
</dbReference>
<organism evidence="6 7">
    <name type="scientific">Notothenia coriiceps</name>
    <name type="common">black rockcod</name>
    <dbReference type="NCBI Taxonomy" id="8208"/>
    <lineage>
        <taxon>Eukaryota</taxon>
        <taxon>Metazoa</taxon>
        <taxon>Chordata</taxon>
        <taxon>Craniata</taxon>
        <taxon>Vertebrata</taxon>
        <taxon>Euteleostomi</taxon>
        <taxon>Actinopterygii</taxon>
        <taxon>Neopterygii</taxon>
        <taxon>Teleostei</taxon>
        <taxon>Neoteleostei</taxon>
        <taxon>Acanthomorphata</taxon>
        <taxon>Eupercaria</taxon>
        <taxon>Perciformes</taxon>
        <taxon>Notothenioidei</taxon>
        <taxon>Nototheniidae</taxon>
        <taxon>Notothenia</taxon>
    </lineage>
</organism>
<name>A0A6I9NV54_9TELE</name>
<dbReference type="PANTHER" id="PTHR12231">
    <property type="entry name" value="CTX-RELATED TYPE I TRANSMEMBRANE PROTEIN"/>
    <property type="match status" value="1"/>
</dbReference>
<dbReference type="InterPro" id="IPR003598">
    <property type="entry name" value="Ig_sub2"/>
</dbReference>
<dbReference type="Gene3D" id="2.60.40.10">
    <property type="entry name" value="Immunoglobulins"/>
    <property type="match status" value="2"/>
</dbReference>
<keyword evidence="3" id="KW-1015">Disulfide bond</keyword>
<dbReference type="AlphaFoldDB" id="A0A6I9NV54"/>
<keyword evidence="6" id="KW-1185">Reference proteome</keyword>
<evidence type="ECO:0000259" key="5">
    <source>
        <dbReference type="PROSITE" id="PS50835"/>
    </source>
</evidence>
<dbReference type="InterPro" id="IPR051170">
    <property type="entry name" value="Neural/epithelial_adhesion"/>
</dbReference>
<keyword evidence="4" id="KW-0393">Immunoglobulin domain</keyword>
<evidence type="ECO:0000256" key="2">
    <source>
        <dbReference type="ARBA" id="ARBA00022737"/>
    </source>
</evidence>
<dbReference type="InterPro" id="IPR036179">
    <property type="entry name" value="Ig-like_dom_sf"/>
</dbReference>
<dbReference type="InterPro" id="IPR007110">
    <property type="entry name" value="Ig-like_dom"/>
</dbReference>
<dbReference type="FunFam" id="2.60.40.10:FF:001779">
    <property type="entry name" value="Cell adhesion molecule L1-like b"/>
    <property type="match status" value="1"/>
</dbReference>
<dbReference type="PANTHER" id="PTHR12231:SF257">
    <property type="entry name" value="NEURAL CELL ADHESION MOLECULE L1-LIKE PROTEIN"/>
    <property type="match status" value="1"/>
</dbReference>
<keyword evidence="1" id="KW-0732">Signal</keyword>
<dbReference type="SMART" id="SM00409">
    <property type="entry name" value="IG"/>
    <property type="match status" value="1"/>
</dbReference>
<proteinExistence type="predicted"/>
<dbReference type="Pfam" id="PF07679">
    <property type="entry name" value="I-set"/>
    <property type="match status" value="1"/>
</dbReference>
<reference evidence="7" key="1">
    <citation type="submission" date="2025-08" db="UniProtKB">
        <authorList>
            <consortium name="RefSeq"/>
        </authorList>
    </citation>
    <scope>IDENTIFICATION</scope>
    <source>
        <tissue evidence="7">Muscle</tissue>
    </source>
</reference>
<dbReference type="GeneID" id="104956062"/>